<feature type="compositionally biased region" description="Basic and acidic residues" evidence="1">
    <location>
        <begin position="19"/>
        <end position="38"/>
    </location>
</feature>
<organism evidence="3 4">
    <name type="scientific">Citricoccus zhacaiensis</name>
    <dbReference type="NCBI Taxonomy" id="489142"/>
    <lineage>
        <taxon>Bacteria</taxon>
        <taxon>Bacillati</taxon>
        <taxon>Actinomycetota</taxon>
        <taxon>Actinomycetes</taxon>
        <taxon>Micrococcales</taxon>
        <taxon>Micrococcaceae</taxon>
        <taxon>Citricoccus</taxon>
    </lineage>
</organism>
<dbReference type="EMBL" id="BMLQ01000001">
    <property type="protein sequence ID" value="GGO40526.1"/>
    <property type="molecule type" value="Genomic_DNA"/>
</dbReference>
<feature type="transmembrane region" description="Helical" evidence="2">
    <location>
        <begin position="129"/>
        <end position="152"/>
    </location>
</feature>
<name>A0ABQ2LPD9_9MICC</name>
<dbReference type="Proteomes" id="UP000642509">
    <property type="component" value="Unassembled WGS sequence"/>
</dbReference>
<feature type="transmembrane region" description="Helical" evidence="2">
    <location>
        <begin position="92"/>
        <end position="113"/>
    </location>
</feature>
<reference evidence="4" key="1">
    <citation type="journal article" date="2019" name="Int. J. Syst. Evol. Microbiol.">
        <title>The Global Catalogue of Microorganisms (GCM) 10K type strain sequencing project: providing services to taxonomists for standard genome sequencing and annotation.</title>
        <authorList>
            <consortium name="The Broad Institute Genomics Platform"/>
            <consortium name="The Broad Institute Genome Sequencing Center for Infectious Disease"/>
            <person name="Wu L."/>
            <person name="Ma J."/>
        </authorList>
    </citation>
    <scope>NUCLEOTIDE SEQUENCE [LARGE SCALE GENOMIC DNA]</scope>
    <source>
        <strain evidence="4">CGMCC 1.7064</strain>
    </source>
</reference>
<evidence type="ECO:0000313" key="3">
    <source>
        <dbReference type="EMBL" id="GGO40526.1"/>
    </source>
</evidence>
<keyword evidence="2" id="KW-0472">Membrane</keyword>
<evidence type="ECO:0000313" key="4">
    <source>
        <dbReference type="Proteomes" id="UP000642509"/>
    </source>
</evidence>
<evidence type="ECO:0008006" key="5">
    <source>
        <dbReference type="Google" id="ProtNLM"/>
    </source>
</evidence>
<feature type="transmembrane region" description="Helical" evidence="2">
    <location>
        <begin position="51"/>
        <end position="72"/>
    </location>
</feature>
<evidence type="ECO:0000256" key="2">
    <source>
        <dbReference type="SAM" id="Phobius"/>
    </source>
</evidence>
<proteinExistence type="predicted"/>
<evidence type="ECO:0000256" key="1">
    <source>
        <dbReference type="SAM" id="MobiDB-lite"/>
    </source>
</evidence>
<keyword evidence="4" id="KW-1185">Reference proteome</keyword>
<feature type="region of interest" description="Disordered" evidence="1">
    <location>
        <begin position="1"/>
        <end position="38"/>
    </location>
</feature>
<comment type="caution">
    <text evidence="3">The sequence shown here is derived from an EMBL/GenBank/DDBJ whole genome shotgun (WGS) entry which is preliminary data.</text>
</comment>
<feature type="transmembrane region" description="Helical" evidence="2">
    <location>
        <begin position="164"/>
        <end position="184"/>
    </location>
</feature>
<accession>A0ABQ2LPD9</accession>
<gene>
    <name evidence="3" type="ORF">GCM10010977_02940</name>
</gene>
<keyword evidence="2" id="KW-0812">Transmembrane</keyword>
<protein>
    <recommendedName>
        <fullName evidence="5">DUF1648 domain-containing protein</fullName>
    </recommendedName>
</protein>
<sequence length="198" mass="20634">MTAEQHGVGTADEATVGGRPDHSAERSPDRTPGRYLDAGERRRAVRLTRTVPAAAIALVVALYAAAAASGMMPLQWVSHVDGRGNAQYSAHWPLVTAAVAAAAVAFVVGWLLAREHAQAGHWHDLEKGIVVAAYGTGHGLLGVVIANIAASLGRPAATAGQEQMGLALLGFVLAFIAAAVVYTATLPKARGDRWTPRY</sequence>
<keyword evidence="2" id="KW-1133">Transmembrane helix</keyword>
<dbReference type="RefSeq" id="WP_188803503.1">
    <property type="nucleotide sequence ID" value="NZ_BAAAOU010000003.1"/>
</dbReference>